<keyword evidence="3" id="KW-1185">Reference proteome</keyword>
<evidence type="ECO:0000313" key="2">
    <source>
        <dbReference type="EMBL" id="QSM01473.1"/>
    </source>
</evidence>
<keyword evidence="1" id="KW-0472">Membrane</keyword>
<dbReference type="EMBL" id="MW618650">
    <property type="protein sequence ID" value="QSM01473.1"/>
    <property type="molecule type" value="Genomic_DNA"/>
</dbReference>
<proteinExistence type="predicted"/>
<keyword evidence="1" id="KW-0812">Transmembrane</keyword>
<accession>A0A899ISL0</accession>
<dbReference type="Proteomes" id="UP000663595">
    <property type="component" value="Segment"/>
</dbReference>
<evidence type="ECO:0000313" key="3">
    <source>
        <dbReference type="Proteomes" id="UP000663595"/>
    </source>
</evidence>
<reference evidence="2" key="1">
    <citation type="submission" date="2021-02" db="EMBL/GenBank/DDBJ databases">
        <title>Identification of vesicle-like marine bacterial viruses: A missing link between bacterial viruses and vesicles.</title>
        <authorList>
            <person name="Sun M."/>
            <person name="Wang P."/>
            <person name="Chen X."/>
            <person name="Xu Zhong K."/>
            <person name="Li H."/>
            <person name="Sui X."/>
            <person name="Zhao L."/>
            <person name="Li K."/>
            <person name="Qin Q."/>
            <person name="Su H."/>
            <person name="Zhang X."/>
            <person name="Li P."/>
            <person name="Li C."/>
            <person name="Fu H."/>
            <person name="Shen Q."/>
            <person name="Chen Y."/>
            <person name="McMinn A."/>
            <person name="A Suttle C.A."/>
            <person name="Wang M."/>
            <person name="Zhang Y."/>
        </authorList>
    </citation>
    <scope>NUCLEOTIDE SEQUENCE</scope>
</reference>
<protein>
    <submittedName>
        <fullName evidence="2">Uncharacterized protein</fullName>
    </submittedName>
</protein>
<organism evidence="2 3">
    <name type="scientific">Marinomonas phage MfV</name>
    <dbReference type="NCBI Taxonomy" id="2815747"/>
    <lineage>
        <taxon>Viruses</taxon>
        <taxon>Varidnaviria</taxon>
        <taxon>Abadenavirae</taxon>
        <taxon>Produgelaviricota</taxon>
        <taxon>Belvinaviricetes</taxon>
        <taxon>Vinavirales</taxon>
        <taxon>Parnassusviridae</taxon>
        <taxon>Corycianvirus</taxon>
        <taxon>Corycianvirus MfV</taxon>
    </lineage>
</organism>
<evidence type="ECO:0000256" key="1">
    <source>
        <dbReference type="SAM" id="Phobius"/>
    </source>
</evidence>
<keyword evidence="1" id="KW-1133">Transmembrane helix</keyword>
<name>A0A899ISL0_9VIRU</name>
<feature type="transmembrane region" description="Helical" evidence="1">
    <location>
        <begin position="14"/>
        <end position="34"/>
    </location>
</feature>
<sequence length="51" mass="5603">MNFFKRFFKDNKKVVNSVVAGLLITAGVPAYLAIPSSEVITDTVETELVTK</sequence>